<organism evidence="5 6">
    <name type="scientific">Bombyx mori</name>
    <name type="common">Silk moth</name>
    <dbReference type="NCBI Taxonomy" id="7091"/>
    <lineage>
        <taxon>Eukaryota</taxon>
        <taxon>Metazoa</taxon>
        <taxon>Ecdysozoa</taxon>
        <taxon>Arthropoda</taxon>
        <taxon>Hexapoda</taxon>
        <taxon>Insecta</taxon>
        <taxon>Pterygota</taxon>
        <taxon>Neoptera</taxon>
        <taxon>Endopterygota</taxon>
        <taxon>Lepidoptera</taxon>
        <taxon>Glossata</taxon>
        <taxon>Ditrysia</taxon>
        <taxon>Bombycoidea</taxon>
        <taxon>Bombycidae</taxon>
        <taxon>Bombycinae</taxon>
        <taxon>Bombyx</taxon>
    </lineage>
</organism>
<feature type="region of interest" description="Disordered" evidence="1">
    <location>
        <begin position="639"/>
        <end position="674"/>
    </location>
</feature>
<feature type="compositionally biased region" description="Low complexity" evidence="1">
    <location>
        <begin position="1162"/>
        <end position="1176"/>
    </location>
</feature>
<dbReference type="PROSITE" id="PS50105">
    <property type="entry name" value="SAM_DOMAIN"/>
    <property type="match status" value="1"/>
</dbReference>
<dbReference type="RefSeq" id="XP_037874715.1">
    <property type="nucleotide sequence ID" value="XM_038018787.2"/>
</dbReference>
<feature type="domain" description="CRIC" evidence="4">
    <location>
        <begin position="78"/>
        <end position="165"/>
    </location>
</feature>
<dbReference type="EnsemblMetazoa" id="XM_038018787.1">
    <property type="protein sequence ID" value="XP_037874715.1"/>
    <property type="gene ID" value="LOC101745226"/>
</dbReference>
<dbReference type="Pfam" id="PF00536">
    <property type="entry name" value="SAM_1"/>
    <property type="match status" value="1"/>
</dbReference>
<feature type="region of interest" description="Disordered" evidence="1">
    <location>
        <begin position="545"/>
        <end position="585"/>
    </location>
</feature>
<evidence type="ECO:0000259" key="2">
    <source>
        <dbReference type="PROSITE" id="PS50003"/>
    </source>
</evidence>
<feature type="region of interest" description="Disordered" evidence="1">
    <location>
        <begin position="415"/>
        <end position="517"/>
    </location>
</feature>
<protein>
    <recommendedName>
        <fullName evidence="7">Connector enhancer of ksr</fullName>
    </recommendedName>
</protein>
<dbReference type="GeneID" id="101745226"/>
<name>A0A8R2M512_BOMMO</name>
<reference evidence="5" key="2">
    <citation type="submission" date="2022-06" db="UniProtKB">
        <authorList>
            <consortium name="EnsemblMetazoa"/>
        </authorList>
    </citation>
    <scope>IDENTIFICATION</scope>
    <source>
        <strain evidence="5">p50T (Dazao)</strain>
    </source>
</reference>
<feature type="compositionally biased region" description="Pro residues" evidence="1">
    <location>
        <begin position="460"/>
        <end position="473"/>
    </location>
</feature>
<feature type="compositionally biased region" description="Basic residues" evidence="1">
    <location>
        <begin position="382"/>
        <end position="391"/>
    </location>
</feature>
<reference evidence="6" key="1">
    <citation type="journal article" date="2008" name="Insect Biochem. Mol. Biol.">
        <title>The genome of a lepidopteran model insect, the silkworm Bombyx mori.</title>
        <authorList>
            <consortium name="International Silkworm Genome Consortium"/>
        </authorList>
    </citation>
    <scope>NUCLEOTIDE SEQUENCE [LARGE SCALE GENOMIC DNA]</scope>
    <source>
        <strain evidence="6">p50T</strain>
    </source>
</reference>
<dbReference type="InterPro" id="IPR001849">
    <property type="entry name" value="PH_domain"/>
</dbReference>
<feature type="domain" description="SAM" evidence="3">
    <location>
        <begin position="9"/>
        <end position="74"/>
    </location>
</feature>
<dbReference type="InterPro" id="IPR051566">
    <property type="entry name" value="CNKSR"/>
</dbReference>
<feature type="region of interest" description="Disordered" evidence="1">
    <location>
        <begin position="737"/>
        <end position="779"/>
    </location>
</feature>
<dbReference type="InterPro" id="IPR036034">
    <property type="entry name" value="PDZ_sf"/>
</dbReference>
<dbReference type="PANTHER" id="PTHR12844:SF42">
    <property type="entry name" value="CONNECTOR ENHANCER OF KSR PROTEIN CNK"/>
    <property type="match status" value="1"/>
</dbReference>
<feature type="compositionally biased region" description="Polar residues" evidence="1">
    <location>
        <begin position="968"/>
        <end position="980"/>
    </location>
</feature>
<dbReference type="SMART" id="SM00454">
    <property type="entry name" value="SAM"/>
    <property type="match status" value="1"/>
</dbReference>
<dbReference type="CTD" id="36952"/>
<dbReference type="SUPFAM" id="SSF50156">
    <property type="entry name" value="PDZ domain-like"/>
    <property type="match status" value="1"/>
</dbReference>
<dbReference type="AlphaFoldDB" id="A0A8R2M512"/>
<feature type="compositionally biased region" description="Basic and acidic residues" evidence="1">
    <location>
        <begin position="928"/>
        <end position="957"/>
    </location>
</feature>
<evidence type="ECO:0000256" key="1">
    <source>
        <dbReference type="SAM" id="MobiDB-lite"/>
    </source>
</evidence>
<sequence length="1274" mass="138234">MAGLNIAEWTADQVAEWMSGLDASVAQYVPQMRAKGLNGTRLLMLRCDDLEYLGMHIIGHQELLLEAVEHLRNFQYELLRECVQQLAVRVSVLGGALARALRQHSEARLDTQTLADVARTVQAVKPLVCWLDRWGVGAGLAESRAALLKLALEAATCAQRDRFAEQPVRTVGAAAAAAAATADYIVREAAEPVVLQPAALETVVLRQEGRPLGFAVVPSYCGHNQLAHIKFGSPAHASGAVHAGDELVQVGARCVLGWSAPAVLLQCEREARQHDLALRLRRRTARTPAAHLQPRRARLHMHAHLERTLLESPRGSILAAVNGEPEPRAPSAEAAVPGAAAADAKGAEAAAGESSDESEPLSPPASPTQLHPDRARMYPPKPRARAQRRHTVSGGSPAAGRPPHSLEQFLQELRAQQRSRGGARPGADDEPAPYARDKAVSCSTGLELSPRPRTCLGVLSPPPAPPAPAPAPAPHDDRARLDKSHSTPAYDFGAEPAGDSAGEPPPSLATQVIPESPTDTLHAEKAGQILDFKKSSSQIGEAILHQQHRRAADDTEHKLSHKRPDPAEGASPPPAGGGPGARDATTTEKILETLNIAMMEHRRRSVLDGRAIESARVTKLCTGERGNLDDHYEEKGSLPARYGYMRSTRAPSPSPRSRPPAAPAGPPAAPPPLLVAEAGSFPVLRAVPRRPDRSEPTSPLKPMRTIDAGQISVPLRHITKHDIKMIPNEVMHELPAINSEADPPGAPATPRPVDDHHSSRPLALSPTSAVRGMFPSSKSRSLKKKSSILAKRRQVAARWVGARGAGGAVWQRVRAGGAAPRWVARTLLLAHNLLYAYRSPECSKADCMIYLEGFTVCAAGEVKSRAHAFKVYHTGTAFYFACESRDDMLAWIQLIHRATMLPSLGHQLDVSKQFSETDYSETESDSESPDKRSEKEKEKDKEKDKDKEKEKDKDKSKFGSLKKLTHMMQRSESQEIVSHSSTSLDRKYLRFFLRNKSKDETKPAKSKPAPPEQARGPPEQARGPPEHARGPPEQARSPARAPPEPLANKIPKPINYIHASNPNLLDFEKSDFVTRPTLRVPRPEPKLDKGPGAVTLEQFMLEKQAEERRQLYSERVLLGVRRDLQTRLDSIVPDVIYGEVRTGSNSAVQGRALPSAPPSAPSAPTTAPSAHSSTTPKPVSVRGRDGYERLVYRAEEKPAWGRNHKVHSALPAAPQSPRARTTDSWAGAEGGVSRLRLVFGAHQSGPRAEYPHLVCPPTFRAETYSLQHAPAPDS</sequence>
<dbReference type="PROSITE" id="PS50003">
    <property type="entry name" value="PH_DOMAIN"/>
    <property type="match status" value="1"/>
</dbReference>
<dbReference type="PANTHER" id="PTHR12844">
    <property type="entry name" value="CONNECTOR ENCHANCER OF KINASE SUPPRESSOR OF RAS"/>
    <property type="match status" value="1"/>
</dbReference>
<dbReference type="InterPro" id="IPR011993">
    <property type="entry name" value="PH-like_dom_sf"/>
</dbReference>
<feature type="region of interest" description="Disordered" evidence="1">
    <location>
        <begin position="915"/>
        <end position="980"/>
    </location>
</feature>
<feature type="region of interest" description="Disordered" evidence="1">
    <location>
        <begin position="994"/>
        <end position="1054"/>
    </location>
</feature>
<dbReference type="Gene3D" id="1.10.150.50">
    <property type="entry name" value="Transcription Factor, Ets-1"/>
    <property type="match status" value="1"/>
</dbReference>
<dbReference type="InterPro" id="IPR013761">
    <property type="entry name" value="SAM/pointed_sf"/>
</dbReference>
<dbReference type="Proteomes" id="UP000005204">
    <property type="component" value="Unassembled WGS sequence"/>
</dbReference>
<feature type="compositionally biased region" description="Acidic residues" evidence="1">
    <location>
        <begin position="918"/>
        <end position="927"/>
    </location>
</feature>
<dbReference type="KEGG" id="bmor:101745226"/>
<dbReference type="Gene3D" id="2.30.29.30">
    <property type="entry name" value="Pleckstrin-homology domain (PH domain)/Phosphotyrosine-binding domain (PTB)"/>
    <property type="match status" value="1"/>
</dbReference>
<feature type="region of interest" description="Disordered" evidence="1">
    <location>
        <begin position="320"/>
        <end position="403"/>
    </location>
</feature>
<feature type="compositionally biased region" description="Basic and acidic residues" evidence="1">
    <location>
        <begin position="550"/>
        <end position="566"/>
    </location>
</feature>
<evidence type="ECO:0000259" key="3">
    <source>
        <dbReference type="PROSITE" id="PS50105"/>
    </source>
</evidence>
<dbReference type="InterPro" id="IPR001660">
    <property type="entry name" value="SAM"/>
</dbReference>
<dbReference type="SUPFAM" id="SSF47769">
    <property type="entry name" value="SAM/Pointed domain"/>
    <property type="match status" value="1"/>
</dbReference>
<evidence type="ECO:0000313" key="6">
    <source>
        <dbReference type="Proteomes" id="UP000005204"/>
    </source>
</evidence>
<evidence type="ECO:0000313" key="5">
    <source>
        <dbReference type="EnsemblMetazoa" id="XP_037874715.1"/>
    </source>
</evidence>
<dbReference type="PROSITE" id="PS51290">
    <property type="entry name" value="CRIC"/>
    <property type="match status" value="1"/>
</dbReference>
<feature type="domain" description="PH" evidence="2">
    <location>
        <begin position="802"/>
        <end position="900"/>
    </location>
</feature>
<feature type="region of interest" description="Disordered" evidence="1">
    <location>
        <begin position="1147"/>
        <end position="1184"/>
    </location>
</feature>
<feature type="compositionally biased region" description="Basic and acidic residues" evidence="1">
    <location>
        <begin position="474"/>
        <end position="485"/>
    </location>
</feature>
<feature type="compositionally biased region" description="Low complexity" evidence="1">
    <location>
        <begin position="329"/>
        <end position="353"/>
    </location>
</feature>
<dbReference type="InterPro" id="IPR017874">
    <property type="entry name" value="CRIC_domain"/>
</dbReference>
<dbReference type="Gene3D" id="2.30.42.10">
    <property type="match status" value="1"/>
</dbReference>
<keyword evidence="6" id="KW-1185">Reference proteome</keyword>
<accession>A0A8R2M512</accession>
<feature type="region of interest" description="Disordered" evidence="1">
    <location>
        <begin position="684"/>
        <end position="703"/>
    </location>
</feature>
<proteinExistence type="predicted"/>
<feature type="region of interest" description="Disordered" evidence="1">
    <location>
        <begin position="1203"/>
        <end position="1225"/>
    </location>
</feature>
<feature type="compositionally biased region" description="Pro residues" evidence="1">
    <location>
        <begin position="652"/>
        <end position="673"/>
    </location>
</feature>
<evidence type="ECO:0008006" key="7">
    <source>
        <dbReference type="Google" id="ProtNLM"/>
    </source>
</evidence>
<dbReference type="Pfam" id="PF00169">
    <property type="entry name" value="PH"/>
    <property type="match status" value="1"/>
</dbReference>
<evidence type="ECO:0000259" key="4">
    <source>
        <dbReference type="PROSITE" id="PS51290"/>
    </source>
</evidence>
<dbReference type="SMART" id="SM00233">
    <property type="entry name" value="PH"/>
    <property type="match status" value="1"/>
</dbReference>
<dbReference type="SUPFAM" id="SSF50729">
    <property type="entry name" value="PH domain-like"/>
    <property type="match status" value="1"/>
</dbReference>